<keyword evidence="3" id="KW-1185">Reference proteome</keyword>
<dbReference type="InterPro" id="IPR051822">
    <property type="entry name" value="Glycosyl_Hydrolase_84"/>
</dbReference>
<keyword evidence="2" id="KW-0808">Transferase</keyword>
<dbReference type="Gene3D" id="3.40.630.30">
    <property type="match status" value="1"/>
</dbReference>
<proteinExistence type="predicted"/>
<feature type="domain" description="N-acetyltransferase" evidence="1">
    <location>
        <begin position="8"/>
        <end position="207"/>
    </location>
</feature>
<dbReference type="PANTHER" id="PTHR13170:SF16">
    <property type="entry name" value="PROTEIN O-GLCNACASE"/>
    <property type="match status" value="1"/>
</dbReference>
<dbReference type="Pfam" id="PF00583">
    <property type="entry name" value="Acetyltransf_1"/>
    <property type="match status" value="1"/>
</dbReference>
<dbReference type="PANTHER" id="PTHR13170">
    <property type="entry name" value="O-GLCNACASE"/>
    <property type="match status" value="1"/>
</dbReference>
<dbReference type="InterPro" id="IPR016181">
    <property type="entry name" value="Acyl_CoA_acyltransferase"/>
</dbReference>
<evidence type="ECO:0000259" key="1">
    <source>
        <dbReference type="PROSITE" id="PS51186"/>
    </source>
</evidence>
<dbReference type="SUPFAM" id="SSF55729">
    <property type="entry name" value="Acyl-CoA N-acyltransferases (Nat)"/>
    <property type="match status" value="1"/>
</dbReference>
<accession>A0A3G8YEJ3</accession>
<dbReference type="PROSITE" id="PS51186">
    <property type="entry name" value="GNAT"/>
    <property type="match status" value="1"/>
</dbReference>
<dbReference type="InterPro" id="IPR000182">
    <property type="entry name" value="GNAT_dom"/>
</dbReference>
<evidence type="ECO:0000313" key="3">
    <source>
        <dbReference type="Proteomes" id="UP000276417"/>
    </source>
</evidence>
<dbReference type="RefSeq" id="WP_124871489.1">
    <property type="nucleotide sequence ID" value="NZ_CP034183.1"/>
</dbReference>
<dbReference type="OrthoDB" id="9802340at2"/>
<evidence type="ECO:0000313" key="2">
    <source>
        <dbReference type="EMBL" id="AZI43270.1"/>
    </source>
</evidence>
<dbReference type="CDD" id="cd04301">
    <property type="entry name" value="NAT_SF"/>
    <property type="match status" value="1"/>
</dbReference>
<dbReference type="AlphaFoldDB" id="A0A3G8YEJ3"/>
<dbReference type="EMBL" id="CP034183">
    <property type="protein sequence ID" value="AZI43270.1"/>
    <property type="molecule type" value="Genomic_DNA"/>
</dbReference>
<dbReference type="KEGG" id="dph:EHF33_11380"/>
<gene>
    <name evidence="2" type="ORF">EHF33_11380</name>
</gene>
<reference evidence="2 3" key="1">
    <citation type="submission" date="2018-11" db="EMBL/GenBank/DDBJ databases">
        <title>Deinococcus shelandsis sp. nov., isolated from South Shetland Islands soil of Antarctica.</title>
        <authorList>
            <person name="Tian J."/>
        </authorList>
    </citation>
    <scope>NUCLEOTIDE SEQUENCE [LARGE SCALE GENOMIC DNA]</scope>
    <source>
        <strain evidence="2 3">S14-83T</strain>
    </source>
</reference>
<protein>
    <submittedName>
        <fullName evidence="2">GNAT family N-acetyltransferase</fullName>
    </submittedName>
</protein>
<dbReference type="Proteomes" id="UP000276417">
    <property type="component" value="Chromosome 1"/>
</dbReference>
<sequence length="207" mass="22896">MSQPLRPLKLRPYAPADLAAIYDICLRTADAGGDGVKLYQDPWVLGHRYAGPYAALESEFCFVLEDSERVEGYILGVPDSARFARESEAKWFSLLRPLYPLLPETDKSEDAQARRLIHAGCPAPSTAWLSQYPAHLHIDLLPSAQGQGLGRALMEALWAALRRAGVPGVHLGVGAGNPRAHAFYLHLGFTELEKVEGRFWTLGYDLR</sequence>
<name>A0A3G8YEJ3_9DEIO</name>
<organism evidence="2 3">
    <name type="scientific">Deinococcus psychrotolerans</name>
    <dbReference type="NCBI Taxonomy" id="2489213"/>
    <lineage>
        <taxon>Bacteria</taxon>
        <taxon>Thermotogati</taxon>
        <taxon>Deinococcota</taxon>
        <taxon>Deinococci</taxon>
        <taxon>Deinococcales</taxon>
        <taxon>Deinococcaceae</taxon>
        <taxon>Deinococcus</taxon>
    </lineage>
</organism>
<dbReference type="GO" id="GO:0016747">
    <property type="term" value="F:acyltransferase activity, transferring groups other than amino-acyl groups"/>
    <property type="evidence" value="ECO:0007669"/>
    <property type="project" value="InterPro"/>
</dbReference>